<organism evidence="4 5">
    <name type="scientific">Compostibacter hankyongensis</name>
    <dbReference type="NCBI Taxonomy" id="1007089"/>
    <lineage>
        <taxon>Bacteria</taxon>
        <taxon>Pseudomonadati</taxon>
        <taxon>Bacteroidota</taxon>
        <taxon>Chitinophagia</taxon>
        <taxon>Chitinophagales</taxon>
        <taxon>Chitinophagaceae</taxon>
        <taxon>Compostibacter</taxon>
    </lineage>
</organism>
<dbReference type="SUPFAM" id="SSF55347">
    <property type="entry name" value="Glyceraldehyde-3-phosphate dehydrogenase-like, C-terminal domain"/>
    <property type="match status" value="1"/>
</dbReference>
<dbReference type="InterPro" id="IPR043906">
    <property type="entry name" value="Gfo/Idh/MocA_OxRdtase_bact_C"/>
</dbReference>
<dbReference type="SUPFAM" id="SSF51735">
    <property type="entry name" value="NAD(P)-binding Rossmann-fold domains"/>
    <property type="match status" value="1"/>
</dbReference>
<evidence type="ECO:0000259" key="3">
    <source>
        <dbReference type="Pfam" id="PF19051"/>
    </source>
</evidence>
<evidence type="ECO:0000259" key="2">
    <source>
        <dbReference type="Pfam" id="PF01408"/>
    </source>
</evidence>
<dbReference type="RefSeq" id="WP_344975514.1">
    <property type="nucleotide sequence ID" value="NZ_BAABFN010000001.1"/>
</dbReference>
<dbReference type="EMBL" id="BAABFN010000001">
    <property type="protein sequence ID" value="GAA4303646.1"/>
    <property type="molecule type" value="Genomic_DNA"/>
</dbReference>
<dbReference type="InterPro" id="IPR050463">
    <property type="entry name" value="Gfo/Idh/MocA_oxidrdct_glycsds"/>
</dbReference>
<keyword evidence="5" id="KW-1185">Reference proteome</keyword>
<dbReference type="InterPro" id="IPR006311">
    <property type="entry name" value="TAT_signal"/>
</dbReference>
<protein>
    <submittedName>
        <fullName evidence="4">Gfo/Idh/MocA family oxidoreductase</fullName>
    </submittedName>
</protein>
<evidence type="ECO:0000313" key="5">
    <source>
        <dbReference type="Proteomes" id="UP001501207"/>
    </source>
</evidence>
<dbReference type="InterPro" id="IPR000683">
    <property type="entry name" value="Gfo/Idh/MocA-like_OxRdtase_N"/>
</dbReference>
<comment type="caution">
    <text evidence="4">The sequence shown here is derived from an EMBL/GenBank/DDBJ whole genome shotgun (WGS) entry which is preliminary data.</text>
</comment>
<dbReference type="Gene3D" id="3.30.360.10">
    <property type="entry name" value="Dihydrodipicolinate Reductase, domain 2"/>
    <property type="match status" value="1"/>
</dbReference>
<reference evidence="5" key="1">
    <citation type="journal article" date="2019" name="Int. J. Syst. Evol. Microbiol.">
        <title>The Global Catalogue of Microorganisms (GCM) 10K type strain sequencing project: providing services to taxonomists for standard genome sequencing and annotation.</title>
        <authorList>
            <consortium name="The Broad Institute Genomics Platform"/>
            <consortium name="The Broad Institute Genome Sequencing Center for Infectious Disease"/>
            <person name="Wu L."/>
            <person name="Ma J."/>
        </authorList>
    </citation>
    <scope>NUCLEOTIDE SEQUENCE [LARGE SCALE GENOMIC DNA]</scope>
    <source>
        <strain evidence="5">JCM 17664</strain>
    </source>
</reference>
<proteinExistence type="predicted"/>
<sequence length="437" mass="48573">MNHSRRNFIRTTAALAAGTGLAGGLPASLYASHGKVAPSDRIRVGAIGINGMGWADLSAMLKNPQAQCVALCDVDKNVLEKRTAELAKQDIKVKTYGDYRKLLEDKDIDAVIIGTPDHWHCLVMTDACAAGKDVYVEKPIGNSIAECRAMVAAQQRYGRMVQVGQWQRSQQHFKDAVDFVHSGKLGKIRLVKAWAYQGWMKSIPKKPDSAPPPGVDYTMWLGPARQRPFNPNRFHFNFRWFWDYAGGLMTDWGVHLLDYALLGMQAEMPLSVMASGGKFAYPDDAAETPDTLTTVYAFDGFNIQWEHANGIDGGPYRRDHGIAFIGNNGTLVLDRGGWEVLPEGDKMEAVPRRKSVDNGVEQHTKNFLEVVRSRRAADLHAPIQAGAHIAVFAQMGDIAYRTGQKLYWEADKDRFKEAEANHYLAATYHNGYHLPKA</sequence>
<evidence type="ECO:0000256" key="1">
    <source>
        <dbReference type="SAM" id="SignalP"/>
    </source>
</evidence>
<keyword evidence="1" id="KW-0732">Signal</keyword>
<dbReference type="PANTHER" id="PTHR43818:SF5">
    <property type="entry name" value="OXIDOREDUCTASE FAMILY PROTEIN"/>
    <property type="match status" value="1"/>
</dbReference>
<dbReference type="InterPro" id="IPR036291">
    <property type="entry name" value="NAD(P)-bd_dom_sf"/>
</dbReference>
<dbReference type="Gene3D" id="3.40.50.720">
    <property type="entry name" value="NAD(P)-binding Rossmann-like Domain"/>
    <property type="match status" value="1"/>
</dbReference>
<dbReference type="Proteomes" id="UP001501207">
    <property type="component" value="Unassembled WGS sequence"/>
</dbReference>
<dbReference type="Pfam" id="PF19051">
    <property type="entry name" value="GFO_IDH_MocA_C2"/>
    <property type="match status" value="1"/>
</dbReference>
<feature type="chain" id="PRO_5046889527" evidence="1">
    <location>
        <begin position="23"/>
        <end position="437"/>
    </location>
</feature>
<accession>A0ABP8FHP1</accession>
<feature type="signal peptide" evidence="1">
    <location>
        <begin position="1"/>
        <end position="22"/>
    </location>
</feature>
<dbReference type="PANTHER" id="PTHR43818">
    <property type="entry name" value="BCDNA.GH03377"/>
    <property type="match status" value="1"/>
</dbReference>
<feature type="domain" description="Gfo/Idh/MocA-like oxidoreductase bacterial type C-terminal" evidence="3">
    <location>
        <begin position="209"/>
        <end position="426"/>
    </location>
</feature>
<feature type="domain" description="Gfo/Idh/MocA-like oxidoreductase N-terminal" evidence="2">
    <location>
        <begin position="42"/>
        <end position="164"/>
    </location>
</feature>
<dbReference type="Pfam" id="PF01408">
    <property type="entry name" value="GFO_IDH_MocA"/>
    <property type="match status" value="1"/>
</dbReference>
<dbReference type="PROSITE" id="PS51318">
    <property type="entry name" value="TAT"/>
    <property type="match status" value="1"/>
</dbReference>
<name>A0ABP8FHP1_9BACT</name>
<gene>
    <name evidence="4" type="ORF">GCM10023143_07330</name>
</gene>
<evidence type="ECO:0000313" key="4">
    <source>
        <dbReference type="EMBL" id="GAA4303646.1"/>
    </source>
</evidence>